<organism evidence="1">
    <name type="scientific">marine sediment metagenome</name>
    <dbReference type="NCBI Taxonomy" id="412755"/>
    <lineage>
        <taxon>unclassified sequences</taxon>
        <taxon>metagenomes</taxon>
        <taxon>ecological metagenomes</taxon>
    </lineage>
</organism>
<gene>
    <name evidence="1" type="ORF">LCGC14_3110440</name>
</gene>
<proteinExistence type="predicted"/>
<accession>A0A0F8YV77</accession>
<comment type="caution">
    <text evidence="1">The sequence shown here is derived from an EMBL/GenBank/DDBJ whole genome shotgun (WGS) entry which is preliminary data.</text>
</comment>
<reference evidence="1" key="1">
    <citation type="journal article" date="2015" name="Nature">
        <title>Complex archaea that bridge the gap between prokaryotes and eukaryotes.</title>
        <authorList>
            <person name="Spang A."/>
            <person name="Saw J.H."/>
            <person name="Jorgensen S.L."/>
            <person name="Zaremba-Niedzwiedzka K."/>
            <person name="Martijn J."/>
            <person name="Lind A.E."/>
            <person name="van Eijk R."/>
            <person name="Schleper C."/>
            <person name="Guy L."/>
            <person name="Ettema T.J."/>
        </authorList>
    </citation>
    <scope>NUCLEOTIDE SEQUENCE</scope>
</reference>
<sequence length="77" mass="8779">MTAKPDKYDRALVLLHHEMEKRRRRASGDRWLKSLRIVRGLRRNAKLPGEDKSNGQSVAAGLVLGGLGDVLLWWLVF</sequence>
<dbReference type="AlphaFoldDB" id="A0A0F8YV77"/>
<evidence type="ECO:0000313" key="1">
    <source>
        <dbReference type="EMBL" id="KKK51891.1"/>
    </source>
</evidence>
<protein>
    <submittedName>
        <fullName evidence="1">Uncharacterized protein</fullName>
    </submittedName>
</protein>
<name>A0A0F8YV77_9ZZZZ</name>
<dbReference type="EMBL" id="LAZR01067287">
    <property type="protein sequence ID" value="KKK51891.1"/>
    <property type="molecule type" value="Genomic_DNA"/>
</dbReference>